<feature type="chain" id="PRO_5043893927" description="Lipoprotein" evidence="2">
    <location>
        <begin position="18"/>
        <end position="292"/>
    </location>
</feature>
<gene>
    <name evidence="3" type="ORF">SHKM778_13350</name>
</gene>
<feature type="compositionally biased region" description="Low complexity" evidence="1">
    <location>
        <begin position="265"/>
        <end position="292"/>
    </location>
</feature>
<reference evidence="3" key="2">
    <citation type="submission" date="2024-07" db="EMBL/GenBank/DDBJ databases">
        <title>Streptomyces haneummycinica sp. nov., a new antibiotic-producing actinobacterium isolated from marine sediment.</title>
        <authorList>
            <person name="Uemura M."/>
            <person name="Hamada M."/>
            <person name="Hirano S."/>
            <person name="Kobayashi K."/>
            <person name="Ohshiro T."/>
            <person name="Kobayashi T."/>
            <person name="Terahara T."/>
        </authorList>
    </citation>
    <scope>NUCLEOTIDE SEQUENCE</scope>
    <source>
        <strain evidence="3">KM77-8</strain>
    </source>
</reference>
<organism evidence="3">
    <name type="scientific">Streptomyces haneummycinicus</name>
    <dbReference type="NCBI Taxonomy" id="3074435"/>
    <lineage>
        <taxon>Bacteria</taxon>
        <taxon>Bacillati</taxon>
        <taxon>Actinomycetota</taxon>
        <taxon>Actinomycetes</taxon>
        <taxon>Kitasatosporales</taxon>
        <taxon>Streptomycetaceae</taxon>
        <taxon>Streptomyces</taxon>
    </lineage>
</organism>
<feature type="signal peptide" evidence="2">
    <location>
        <begin position="1"/>
        <end position="17"/>
    </location>
</feature>
<dbReference type="AlphaFoldDB" id="A0AAT9HC67"/>
<feature type="compositionally biased region" description="Basic and acidic residues" evidence="1">
    <location>
        <begin position="30"/>
        <end position="41"/>
    </location>
</feature>
<proteinExistence type="predicted"/>
<feature type="region of interest" description="Disordered" evidence="1">
    <location>
        <begin position="23"/>
        <end position="79"/>
    </location>
</feature>
<sequence>MNRRPILLAALALTATAALTLSACGSGDDNSSKDKDNDKIAGADTGSEKSPSPSTGVPDSGERPKITFPSDAKNVFEGDKTGDPVKDAVLADNALSVNSVDEAIFQGSTGTKALGFYNTEKALESSITYAQRYIEGNDTWTGVTRYFNRKATLNGADKAYVTYCSDESKSFIKSKKTGKVDKSPATSDSYVLYNTALKKNTDGVWQTTDIVSERGPTNAGRKERSAGGGDGPGGRVFPPSCPRRLTPTGTSTETTGTSDRVPKLTAKAKSPSRSAPSNSTTPRTAPVTRPAP</sequence>
<feature type="compositionally biased region" description="Low complexity" evidence="1">
    <location>
        <begin position="246"/>
        <end position="258"/>
    </location>
</feature>
<evidence type="ECO:0008006" key="4">
    <source>
        <dbReference type="Google" id="ProtNLM"/>
    </source>
</evidence>
<feature type="region of interest" description="Disordered" evidence="1">
    <location>
        <begin position="207"/>
        <end position="292"/>
    </location>
</feature>
<dbReference type="PROSITE" id="PS51257">
    <property type="entry name" value="PROKAR_LIPOPROTEIN"/>
    <property type="match status" value="1"/>
</dbReference>
<keyword evidence="2" id="KW-0732">Signal</keyword>
<protein>
    <recommendedName>
        <fullName evidence="4">Lipoprotein</fullName>
    </recommendedName>
</protein>
<evidence type="ECO:0000256" key="1">
    <source>
        <dbReference type="SAM" id="MobiDB-lite"/>
    </source>
</evidence>
<accession>A0AAT9HC67</accession>
<evidence type="ECO:0000256" key="2">
    <source>
        <dbReference type="SAM" id="SignalP"/>
    </source>
</evidence>
<reference evidence="3" key="1">
    <citation type="submission" date="2024-06" db="EMBL/GenBank/DDBJ databases">
        <authorList>
            <consortium name="consrtm"/>
            <person name="Uemura M."/>
            <person name="Terahara T."/>
        </authorList>
    </citation>
    <scope>NUCLEOTIDE SEQUENCE</scope>
    <source>
        <strain evidence="3">KM77-8</strain>
    </source>
</reference>
<name>A0AAT9HC67_9ACTN</name>
<evidence type="ECO:0000313" key="3">
    <source>
        <dbReference type="EMBL" id="BFO14947.1"/>
    </source>
</evidence>
<feature type="compositionally biased region" description="Polar residues" evidence="1">
    <location>
        <begin position="48"/>
        <end position="57"/>
    </location>
</feature>
<dbReference type="EMBL" id="AP035768">
    <property type="protein sequence ID" value="BFO14947.1"/>
    <property type="molecule type" value="Genomic_DNA"/>
</dbReference>